<dbReference type="EMBL" id="BK032530">
    <property type="protein sequence ID" value="DAF46115.1"/>
    <property type="molecule type" value="Genomic_DNA"/>
</dbReference>
<sequence>MNLFCLILSFLFLLNNTFFHVFTTFYVYSVI</sequence>
<accession>A0A8S5S5N1</accession>
<organism evidence="1">
    <name type="scientific">Siphoviridae sp. ctm7X10</name>
    <dbReference type="NCBI Taxonomy" id="2827929"/>
    <lineage>
        <taxon>Viruses</taxon>
        <taxon>Duplodnaviria</taxon>
        <taxon>Heunggongvirae</taxon>
        <taxon>Uroviricota</taxon>
        <taxon>Caudoviricetes</taxon>
    </lineage>
</organism>
<protein>
    <submittedName>
        <fullName evidence="1">Uncharacterized protein</fullName>
    </submittedName>
</protein>
<reference evidence="1" key="1">
    <citation type="journal article" date="2021" name="Proc. Natl. Acad. Sci. U.S.A.">
        <title>A Catalog of Tens of Thousands of Viruses from Human Metagenomes Reveals Hidden Associations with Chronic Diseases.</title>
        <authorList>
            <person name="Tisza M.J."/>
            <person name="Buck C.B."/>
        </authorList>
    </citation>
    <scope>NUCLEOTIDE SEQUENCE</scope>
    <source>
        <strain evidence="1">Ctm7X10</strain>
    </source>
</reference>
<proteinExistence type="predicted"/>
<evidence type="ECO:0000313" key="1">
    <source>
        <dbReference type="EMBL" id="DAF46115.1"/>
    </source>
</evidence>
<name>A0A8S5S5N1_9CAUD</name>